<dbReference type="Gene3D" id="2.160.20.60">
    <property type="entry name" value="Glutamate synthase, alpha subunit, C-terminal domain"/>
    <property type="match status" value="1"/>
</dbReference>
<comment type="similarity">
    <text evidence="3">Belongs to the glutamate synthase family.</text>
</comment>
<evidence type="ECO:0000313" key="16">
    <source>
        <dbReference type="EMBL" id="AKE39124.1"/>
    </source>
</evidence>
<evidence type="ECO:0000256" key="7">
    <source>
        <dbReference type="ARBA" id="ARBA00022723"/>
    </source>
</evidence>
<dbReference type="FunFam" id="3.20.20.70:FF:000053">
    <property type="entry name" value="Glutamate synthase large subunit"/>
    <property type="match status" value="1"/>
</dbReference>
<keyword evidence="7" id="KW-0479">Metal-binding</keyword>
<name>A0A0F6TBE9_9CORY</name>
<dbReference type="KEGG" id="ccj:UL81_05795"/>
<organism evidence="16 17">
    <name type="scientific">Corynebacterium camporealensis</name>
    <dbReference type="NCBI Taxonomy" id="161896"/>
    <lineage>
        <taxon>Bacteria</taxon>
        <taxon>Bacillati</taxon>
        <taxon>Actinomycetota</taxon>
        <taxon>Actinomycetes</taxon>
        <taxon>Mycobacteriales</taxon>
        <taxon>Corynebacteriaceae</taxon>
        <taxon>Corynebacterium</taxon>
    </lineage>
</organism>
<gene>
    <name evidence="16" type="primary">gltB</name>
    <name evidence="16" type="ORF">UL81_05795</name>
</gene>
<dbReference type="CDD" id="cd00713">
    <property type="entry name" value="GltS"/>
    <property type="match status" value="1"/>
</dbReference>
<evidence type="ECO:0000256" key="2">
    <source>
        <dbReference type="ARBA" id="ARBA00001927"/>
    </source>
</evidence>
<dbReference type="NCBIfam" id="NF008730">
    <property type="entry name" value="PRK11750.1"/>
    <property type="match status" value="1"/>
</dbReference>
<evidence type="ECO:0000256" key="9">
    <source>
        <dbReference type="ARBA" id="ARBA00023002"/>
    </source>
</evidence>
<dbReference type="Pfam" id="PF01645">
    <property type="entry name" value="Glu_synthase"/>
    <property type="match status" value="1"/>
</dbReference>
<dbReference type="InterPro" id="IPR029055">
    <property type="entry name" value="Ntn_hydrolases_N"/>
</dbReference>
<dbReference type="CDD" id="cd02808">
    <property type="entry name" value="GltS_FMN"/>
    <property type="match status" value="1"/>
</dbReference>
<dbReference type="InterPro" id="IPR036485">
    <property type="entry name" value="Glu_synth_asu_C_sf"/>
</dbReference>
<dbReference type="PANTHER" id="PTHR11938">
    <property type="entry name" value="FAD NADPH DEHYDROGENASE/OXIDOREDUCTASE"/>
    <property type="match status" value="1"/>
</dbReference>
<keyword evidence="10" id="KW-0408">Iron</keyword>
<comment type="pathway">
    <text evidence="14">Amino-acid biosynthesis.</text>
</comment>
<keyword evidence="17" id="KW-1185">Reference proteome</keyword>
<comment type="cofactor">
    <cofactor evidence="2">
        <name>[3Fe-4S] cluster</name>
        <dbReference type="ChEBI" id="CHEBI:21137"/>
    </cofactor>
</comment>
<evidence type="ECO:0000256" key="14">
    <source>
        <dbReference type="ARBA" id="ARBA00029440"/>
    </source>
</evidence>
<keyword evidence="4" id="KW-0028">Amino-acid biosynthesis</keyword>
<dbReference type="InterPro" id="IPR002932">
    <property type="entry name" value="Glu_synthdom"/>
</dbReference>
<keyword evidence="9 16" id="KW-0560">Oxidoreductase</keyword>
<dbReference type="GO" id="GO:0051538">
    <property type="term" value="F:3 iron, 4 sulfur cluster binding"/>
    <property type="evidence" value="ECO:0007669"/>
    <property type="project" value="UniProtKB-KW"/>
</dbReference>
<dbReference type="Gene3D" id="3.60.20.10">
    <property type="entry name" value="Glutamine Phosphoribosylpyrophosphate, subunit 1, domain 1"/>
    <property type="match status" value="1"/>
</dbReference>
<dbReference type="Pfam" id="PF01493">
    <property type="entry name" value="GXGXG"/>
    <property type="match status" value="1"/>
</dbReference>
<evidence type="ECO:0000313" key="17">
    <source>
        <dbReference type="Proteomes" id="UP000033566"/>
    </source>
</evidence>
<dbReference type="InterPro" id="IPR006982">
    <property type="entry name" value="Glu_synth_centr_N"/>
</dbReference>
<dbReference type="GO" id="GO:0019676">
    <property type="term" value="P:ammonia assimilation cycle"/>
    <property type="evidence" value="ECO:0007669"/>
    <property type="project" value="TreeGrafter"/>
</dbReference>
<comment type="cofactor">
    <cofactor evidence="1">
        <name>FMN</name>
        <dbReference type="ChEBI" id="CHEBI:58210"/>
    </cofactor>
</comment>
<dbReference type="EMBL" id="CP011311">
    <property type="protein sequence ID" value="AKE39124.1"/>
    <property type="molecule type" value="Genomic_DNA"/>
</dbReference>
<dbReference type="Pfam" id="PF00310">
    <property type="entry name" value="GATase_2"/>
    <property type="match status" value="1"/>
</dbReference>
<dbReference type="GO" id="GO:0016040">
    <property type="term" value="F:glutamate synthase (NADH) activity"/>
    <property type="evidence" value="ECO:0007669"/>
    <property type="project" value="UniProtKB-EC"/>
</dbReference>
<dbReference type="GO" id="GO:0006537">
    <property type="term" value="P:glutamate biosynthetic process"/>
    <property type="evidence" value="ECO:0007669"/>
    <property type="project" value="UniProtKB-KW"/>
</dbReference>
<dbReference type="Proteomes" id="UP000033566">
    <property type="component" value="Chromosome"/>
</dbReference>
<evidence type="ECO:0000256" key="5">
    <source>
        <dbReference type="ARBA" id="ARBA00022630"/>
    </source>
</evidence>
<protein>
    <submittedName>
        <fullName evidence="16">Glutamate synthase family protein</fullName>
        <ecNumber evidence="16">1.4.1.14</ecNumber>
    </submittedName>
</protein>
<dbReference type="PANTHER" id="PTHR11938:SF133">
    <property type="entry name" value="GLUTAMATE SYNTHASE (NADH)"/>
    <property type="match status" value="1"/>
</dbReference>
<proteinExistence type="inferred from homology"/>
<keyword evidence="12" id="KW-0314">Glutamate biosynthesis</keyword>
<evidence type="ECO:0000256" key="10">
    <source>
        <dbReference type="ARBA" id="ARBA00023004"/>
    </source>
</evidence>
<sequence length="1527" mass="166757">MAVKAQGLYSPDYEHDACGVAFVADMHGRASRDIVDKGIQALINLDHRGAAGAEPNTGDGAGILIQIPDAFCRAVAAENGFDLPEAGAYATGIAFLPRMRMAMLDAKREIEAIAEEEGAKVLGWREVPVDPSDLGEMSKGAMPTFQQIFLSAEGKTGIDLDRVMFFVRKRCERELGTKNGEDTIYFPSLSSRTMIYKGMLTTPQLGNFYADLQDPRLESALAIVHSRFSTNTFPSWPLAHPFRMVAHNGEINTVKGNENWMRAREALIESELLGPLDRVLPVCDSSGSDTALFDEALELLHLGGRSLPHAVMMMIPQAWEHQDNIDPDLRDFYEYHSCLMEPWDGPAAVAFTDGTLIGAVLDRNGLRPGRIWITEDGLVVMASETGVLDIEPSKIVKRTRVQPGRMFLVDTEHGRIVEDDEIKQRLAHAQPYGEWIRDNFVHIEDLPQTEYKYMPHNRAVLRQRTFGITEEDVDLIIRPMALTGAEAIGSMGSDTPIAALSARPRMIYDFFAQRFAQVTNPPLDSIREKNITSMFTLMGAQSDVLNPDAAAARRLHLDGPVIDNHQLATLIHANDEGKAEHFGAAVISGLYPVAHHGRGLREAIDRVRREVSAAIAEGKTLIVLSDRESDERFAPIPSLLLTSAVHQHLVAERTRTRASLVIESGDAREVHHLAMLISFGADAINPYMAFETIDELRMKGQLGELTLDEACGNYISAATTGILKVMSKMGIAAVSSYRGAQLADCTGLHQDLLEDYFGGISSPISGMGLEDIAADVEARHRSAFLPRPEENAHRDLELGGEYKWRREGEFHLFNPETIFKLQHATKTGQYKIFKDYTRAVDDQSKRLATIRGMFEFVPDREPISIDEVESVADIVKRFSTGAMSYGSISAEAHEVLAIAMNRLGGMSNSGEGGEDPKRFEVESNGDWKRSAIKQVASGRFGVTSHYLNNCTDIQIKMAQGAKPGEGGQLPPHKVYPWVAEVRITTPGVGLISPPPHHDIYSIEDLAQLIHDLKSANPDARIHVKLVAERGIGAVAAGVSKAHADVVLVSGHDGGTGASPLTSLKHAGGPWELGLAETQQTLLLNGLRDRIRVQADGQLKTGRDVIIAALLGAEEYGFATAPLVVEGCIMMRVCHLDTCPVGIATQNPELRKKFTGRADHVVNFFTFIAEEVREYLAQLGFRSLDEAIGQAQVLRQNKEVGHDRAQNLDLSPIFERIESPHFRNQNLRCTKTQNHSLDEALDNQIITASQLTIDAAAAKNSANAPSWMTGGEDPSISLEYPISNVDRSVGTMLGSRLTRAAGVNGLPSDTLNLTFRGSAGNSFGAFVPRGITMNLVGDANDFVGKGLSGGRIVVRPDDNEPEQLEHNPDIIAGNVTAYGATSGELFIRGTVGERFCVRNSGATAVVEGVGNHGCEYMTGGKVVILGEIGENFGAGMSGGIAYIQNSPELESRLNKDVANGIEELDDDDIEFLSKTIAEHITRTGSKTKARPTDMVKIVPAPYRRVLDVIEEARKDNRDENEAIMEAVK</sequence>
<dbReference type="GO" id="GO:0046872">
    <property type="term" value="F:metal ion binding"/>
    <property type="evidence" value="ECO:0007669"/>
    <property type="project" value="UniProtKB-KW"/>
</dbReference>
<dbReference type="PROSITE" id="PS51278">
    <property type="entry name" value="GATASE_TYPE_2"/>
    <property type="match status" value="1"/>
</dbReference>
<dbReference type="InterPro" id="IPR050711">
    <property type="entry name" value="ET-N_metabolism_enzyme"/>
</dbReference>
<dbReference type="SUPFAM" id="SSF51395">
    <property type="entry name" value="FMN-linked oxidoreductases"/>
    <property type="match status" value="1"/>
</dbReference>
<dbReference type="EC" id="1.4.1.14" evidence="16"/>
<evidence type="ECO:0000256" key="8">
    <source>
        <dbReference type="ARBA" id="ARBA00022962"/>
    </source>
</evidence>
<dbReference type="PATRIC" id="fig|161896.4.peg.1136"/>
<dbReference type="SUPFAM" id="SSF56235">
    <property type="entry name" value="N-terminal nucleophile aminohydrolases (Ntn hydrolases)"/>
    <property type="match status" value="1"/>
</dbReference>
<accession>A0A0F6TBE9</accession>
<evidence type="ECO:0000259" key="15">
    <source>
        <dbReference type="PROSITE" id="PS51278"/>
    </source>
</evidence>
<dbReference type="InterPro" id="IPR002489">
    <property type="entry name" value="Glu_synth_asu_C"/>
</dbReference>
<evidence type="ECO:0000256" key="6">
    <source>
        <dbReference type="ARBA" id="ARBA00022643"/>
    </source>
</evidence>
<dbReference type="InterPro" id="IPR017932">
    <property type="entry name" value="GATase_2_dom"/>
</dbReference>
<evidence type="ECO:0000256" key="12">
    <source>
        <dbReference type="ARBA" id="ARBA00023164"/>
    </source>
</evidence>
<keyword evidence="8" id="KW-0315">Glutamine amidotransferase</keyword>
<dbReference type="Gene3D" id="3.20.20.70">
    <property type="entry name" value="Aldolase class I"/>
    <property type="match status" value="2"/>
</dbReference>
<reference evidence="16 17" key="1">
    <citation type="journal article" date="2015" name="Genome Announc.">
        <title>Complete Genome Sequence of Corynebacterium camporealensis DSM 44610, Isolated from the Milk of a Manchega Sheep with Subclinical Mastitis.</title>
        <authorList>
            <person name="Ruckert C."/>
            <person name="Albersmeier A."/>
            <person name="Winkler A."/>
            <person name="Tauch A."/>
        </authorList>
    </citation>
    <scope>NUCLEOTIDE SEQUENCE [LARGE SCALE GENOMIC DNA]</scope>
    <source>
        <strain evidence="16 17">DSM 44610</strain>
    </source>
</reference>
<evidence type="ECO:0000256" key="3">
    <source>
        <dbReference type="ARBA" id="ARBA00009716"/>
    </source>
</evidence>
<dbReference type="InterPro" id="IPR013785">
    <property type="entry name" value="Aldolase_TIM"/>
</dbReference>
<evidence type="ECO:0000256" key="4">
    <source>
        <dbReference type="ARBA" id="ARBA00022605"/>
    </source>
</evidence>
<evidence type="ECO:0000256" key="13">
    <source>
        <dbReference type="ARBA" id="ARBA00023291"/>
    </source>
</evidence>
<dbReference type="SUPFAM" id="SSF69336">
    <property type="entry name" value="Alpha subunit of glutamate synthase, C-terminal domain"/>
    <property type="match status" value="1"/>
</dbReference>
<keyword evidence="6" id="KW-0288">FMN</keyword>
<evidence type="ECO:0000256" key="1">
    <source>
        <dbReference type="ARBA" id="ARBA00001917"/>
    </source>
</evidence>
<dbReference type="Pfam" id="PF04898">
    <property type="entry name" value="Glu_syn_central"/>
    <property type="match status" value="1"/>
</dbReference>
<feature type="domain" description="Glutamine amidotransferase type-2" evidence="15">
    <location>
        <begin position="18"/>
        <end position="412"/>
    </location>
</feature>
<dbReference type="FunFam" id="3.60.20.10:FF:000001">
    <property type="entry name" value="Glutamate synthase, large subunit"/>
    <property type="match status" value="1"/>
</dbReference>
<dbReference type="HOGENOM" id="CLU_000422_8_2_11"/>
<keyword evidence="11" id="KW-0411">Iron-sulfur</keyword>
<evidence type="ECO:0000256" key="11">
    <source>
        <dbReference type="ARBA" id="ARBA00023014"/>
    </source>
</evidence>
<keyword evidence="5" id="KW-0285">Flavoprotein</keyword>
<keyword evidence="13" id="KW-0003">3Fe-4S</keyword>